<evidence type="ECO:0000259" key="2">
    <source>
        <dbReference type="Pfam" id="PF04071"/>
    </source>
</evidence>
<accession>A0A0W8G290</accession>
<feature type="compositionally biased region" description="Basic and acidic residues" evidence="1">
    <location>
        <begin position="77"/>
        <end position="86"/>
    </location>
</feature>
<comment type="caution">
    <text evidence="3">The sequence shown here is derived from an EMBL/GenBank/DDBJ whole genome shotgun (WGS) entry which is preliminary data.</text>
</comment>
<reference evidence="3" key="1">
    <citation type="journal article" date="2015" name="Proc. Natl. Acad. Sci. U.S.A.">
        <title>Networks of energetic and metabolic interactions define dynamics in microbial communities.</title>
        <authorList>
            <person name="Embree M."/>
            <person name="Liu J.K."/>
            <person name="Al-Bassam M.M."/>
            <person name="Zengler K."/>
        </authorList>
    </citation>
    <scope>NUCLEOTIDE SEQUENCE</scope>
</reference>
<feature type="region of interest" description="Disordered" evidence="1">
    <location>
        <begin position="77"/>
        <end position="97"/>
    </location>
</feature>
<proteinExistence type="predicted"/>
<gene>
    <name evidence="3" type="ORF">ASZ90_002836</name>
</gene>
<dbReference type="AlphaFoldDB" id="A0A0W8G290"/>
<protein>
    <submittedName>
        <fullName evidence="3">Cobalamine-related putative metal-binding protein</fullName>
    </submittedName>
</protein>
<dbReference type="Pfam" id="PF04071">
    <property type="entry name" value="zf-like"/>
    <property type="match status" value="1"/>
</dbReference>
<feature type="domain" description="Cysteine-rich small" evidence="2">
    <location>
        <begin position="6"/>
        <end position="80"/>
    </location>
</feature>
<organism evidence="3">
    <name type="scientific">hydrocarbon metagenome</name>
    <dbReference type="NCBI Taxonomy" id="938273"/>
    <lineage>
        <taxon>unclassified sequences</taxon>
        <taxon>metagenomes</taxon>
        <taxon>ecological metagenomes</taxon>
    </lineage>
</organism>
<evidence type="ECO:0000256" key="1">
    <source>
        <dbReference type="SAM" id="MobiDB-lite"/>
    </source>
</evidence>
<dbReference type="InterPro" id="IPR007212">
    <property type="entry name" value="Zf-like"/>
</dbReference>
<sequence>MKPSHRFFSNTHCEYFPCHRGLDSAEFNCLFCFCPLYFLPDCGGNFVLRRGLKDCTECTRPHGPGGYDEIIARLREEAARARRDDPPGNGPDTPRGT</sequence>
<name>A0A0W8G290_9ZZZZ</name>
<dbReference type="EMBL" id="LNQE01000342">
    <property type="protein sequence ID" value="KUG27307.1"/>
    <property type="molecule type" value="Genomic_DNA"/>
</dbReference>
<evidence type="ECO:0000313" key="3">
    <source>
        <dbReference type="EMBL" id="KUG27307.1"/>
    </source>
</evidence>